<dbReference type="RefSeq" id="XP_014511010.1">
    <property type="nucleotide sequence ID" value="XM_014655524.2"/>
</dbReference>
<keyword evidence="9" id="KW-1185">Reference proteome</keyword>
<evidence type="ECO:0000313" key="10">
    <source>
        <dbReference type="RefSeq" id="XP_014511010.1"/>
    </source>
</evidence>
<accession>A0A1S3UY82</accession>
<dbReference type="InterPro" id="IPR018045">
    <property type="entry name" value="S04_transporter_CS"/>
</dbReference>
<dbReference type="KEGG" id="vra:106769776"/>
<comment type="subcellular location">
    <subcellularLocation>
        <location evidence="1">Membrane</location>
        <topology evidence="1">Multi-pass membrane protein</topology>
    </subcellularLocation>
</comment>
<feature type="transmembrane region" description="Helical" evidence="7">
    <location>
        <begin position="271"/>
        <end position="292"/>
    </location>
</feature>
<sequence length="657" mass="72934">MGSVDHEYPLEAESVQQRQQQVELPPPQPFFKSLKISLKETFFPDDPFRQFKNKPSSKKIMLAIQYFFPIFQWAPKYTFNFFKADLIAGITIASLAIPQGISYAKLANLPPILGLYSSFIPPLIYAMMGSSRDLAVGTVAVGSLLMGSMLSDVVNPTQDPRLYLHLAFTATLFAGIFQAALGLFRLGLIVDFLSHATIVGFMGGAATVVCLQQLKSILGLVHFTHGADIISVMRSVFTQTHEWKWESSVLGFVFIFFLLITRYFSKKRPRFFWVSAMAPLTSVILGSLLVYFTHAERHGVEVIGELKKGLNPPSVSKLVFVSPYMTTAVKTGIVVGIISLAEGIAVGRSFAMYKNYNIDGNKEMIAMGTMNIVGSFTSCYITTGPFSRSAVNYNAGCKTAASNIIMSIAVMLTLLFLTPLFHYTPLVVLSAIIVSAMLGLIDYEAAIHLWKIDKFDFVVCMSAYVGVVFASVEIGLVIAVAISVLRVLLFIARPRTFVLGNIPNSGIYRNVEQYPNAKHVPGILILEIDAPIYFANAGYLRERITRWVDEEESRIKATGETSLQYVIMDMSGVGNIDTSGISMLEEVKKITERRELQLVLVNPGSEVMKKLNKSKFQNHLGERWIYLTVEEAVGACNFNLHERTNLKNDESEGWNNV</sequence>
<evidence type="ECO:0000256" key="6">
    <source>
        <dbReference type="ARBA" id="ARBA00023136"/>
    </source>
</evidence>
<dbReference type="PROSITE" id="PS50801">
    <property type="entry name" value="STAS"/>
    <property type="match status" value="1"/>
</dbReference>
<dbReference type="STRING" id="3916.A0A1S3UY82"/>
<comment type="similarity">
    <text evidence="2">Belongs to the SLC26A/SulP transporter (TC 2.A.53) family.</text>
</comment>
<evidence type="ECO:0000256" key="7">
    <source>
        <dbReference type="SAM" id="Phobius"/>
    </source>
</evidence>
<keyword evidence="4 7" id="KW-0812">Transmembrane</keyword>
<dbReference type="GeneID" id="106769776"/>
<dbReference type="PANTHER" id="PTHR11814">
    <property type="entry name" value="SULFATE TRANSPORTER"/>
    <property type="match status" value="1"/>
</dbReference>
<feature type="transmembrane region" description="Helical" evidence="7">
    <location>
        <begin position="243"/>
        <end position="264"/>
    </location>
</feature>
<dbReference type="Pfam" id="PF01740">
    <property type="entry name" value="STAS"/>
    <property type="match status" value="1"/>
</dbReference>
<organism evidence="9 10">
    <name type="scientific">Vigna radiata var. radiata</name>
    <name type="common">Mung bean</name>
    <name type="synonym">Phaseolus aureus</name>
    <dbReference type="NCBI Taxonomy" id="3916"/>
    <lineage>
        <taxon>Eukaryota</taxon>
        <taxon>Viridiplantae</taxon>
        <taxon>Streptophyta</taxon>
        <taxon>Embryophyta</taxon>
        <taxon>Tracheophyta</taxon>
        <taxon>Spermatophyta</taxon>
        <taxon>Magnoliopsida</taxon>
        <taxon>eudicotyledons</taxon>
        <taxon>Gunneridae</taxon>
        <taxon>Pentapetalae</taxon>
        <taxon>rosids</taxon>
        <taxon>fabids</taxon>
        <taxon>Fabales</taxon>
        <taxon>Fabaceae</taxon>
        <taxon>Papilionoideae</taxon>
        <taxon>50 kb inversion clade</taxon>
        <taxon>NPAAA clade</taxon>
        <taxon>indigoferoid/millettioid clade</taxon>
        <taxon>Phaseoleae</taxon>
        <taxon>Vigna</taxon>
    </lineage>
</organism>
<keyword evidence="6 7" id="KW-0472">Membrane</keyword>
<evidence type="ECO:0000256" key="1">
    <source>
        <dbReference type="ARBA" id="ARBA00004141"/>
    </source>
</evidence>
<dbReference type="PROSITE" id="PS01130">
    <property type="entry name" value="SLC26A"/>
    <property type="match status" value="1"/>
</dbReference>
<reference evidence="10" key="2">
    <citation type="submission" date="2025-08" db="UniProtKB">
        <authorList>
            <consortium name="RefSeq"/>
        </authorList>
    </citation>
    <scope>IDENTIFICATION</scope>
    <source>
        <tissue evidence="10">Leaf</tissue>
    </source>
</reference>
<dbReference type="InterPro" id="IPR002645">
    <property type="entry name" value="STAS_dom"/>
</dbReference>
<feature type="transmembrane region" description="Helical" evidence="7">
    <location>
        <begin position="365"/>
        <end position="383"/>
    </location>
</feature>
<dbReference type="Pfam" id="PF00916">
    <property type="entry name" value="Sulfate_transp"/>
    <property type="match status" value="1"/>
</dbReference>
<evidence type="ECO:0000256" key="3">
    <source>
        <dbReference type="ARBA" id="ARBA00022448"/>
    </source>
</evidence>
<dbReference type="InterPro" id="IPR036513">
    <property type="entry name" value="STAS_dom_sf"/>
</dbReference>
<feature type="transmembrane region" description="Helical" evidence="7">
    <location>
        <begin position="218"/>
        <end position="237"/>
    </location>
</feature>
<dbReference type="Gene3D" id="3.30.750.24">
    <property type="entry name" value="STAS domain"/>
    <property type="match status" value="1"/>
</dbReference>
<name>A0A1S3UY82_VIGRR</name>
<keyword evidence="5 7" id="KW-1133">Transmembrane helix</keyword>
<protein>
    <submittedName>
        <fullName evidence="10">Sulfate transporter 3.1</fullName>
    </submittedName>
</protein>
<gene>
    <name evidence="10" type="primary">LOC106769776</name>
</gene>
<dbReference type="AlphaFoldDB" id="A0A1S3UY82"/>
<feature type="transmembrane region" description="Helical" evidence="7">
    <location>
        <begin position="333"/>
        <end position="353"/>
    </location>
</feature>
<dbReference type="GO" id="GO:0008271">
    <property type="term" value="F:secondary active sulfate transmembrane transporter activity"/>
    <property type="evidence" value="ECO:0007669"/>
    <property type="project" value="InterPro"/>
</dbReference>
<dbReference type="SUPFAM" id="SSF52091">
    <property type="entry name" value="SpoIIaa-like"/>
    <property type="match status" value="1"/>
</dbReference>
<reference evidence="9" key="1">
    <citation type="journal article" date="2014" name="Nat. Commun.">
        <title>Genome sequence of mungbean and insights into evolution within Vigna species.</title>
        <authorList>
            <person name="Kang Y.J."/>
            <person name="Kim S.K."/>
            <person name="Kim M.Y."/>
            <person name="Lestari P."/>
            <person name="Kim K.H."/>
            <person name="Ha B.K."/>
            <person name="Jun T.H."/>
            <person name="Hwang W.J."/>
            <person name="Lee T."/>
            <person name="Lee J."/>
            <person name="Shim S."/>
            <person name="Yoon M.Y."/>
            <person name="Jang Y.E."/>
            <person name="Han K.S."/>
            <person name="Taeprayoon P."/>
            <person name="Yoon N."/>
            <person name="Somta P."/>
            <person name="Tanya P."/>
            <person name="Kim K.S."/>
            <person name="Gwag J.G."/>
            <person name="Moon J.K."/>
            <person name="Lee Y.H."/>
            <person name="Park B.S."/>
            <person name="Bombarely A."/>
            <person name="Doyle J.J."/>
            <person name="Jackson S.A."/>
            <person name="Schafleitner R."/>
            <person name="Srinives P."/>
            <person name="Varshney R.K."/>
            <person name="Lee S.H."/>
        </authorList>
    </citation>
    <scope>NUCLEOTIDE SEQUENCE [LARGE SCALE GENOMIC DNA]</scope>
    <source>
        <strain evidence="9">cv. VC1973A</strain>
    </source>
</reference>
<feature type="transmembrane region" description="Helical" evidence="7">
    <location>
        <begin position="162"/>
        <end position="186"/>
    </location>
</feature>
<feature type="transmembrane region" description="Helical" evidence="7">
    <location>
        <begin position="134"/>
        <end position="150"/>
    </location>
</feature>
<feature type="transmembrane region" description="Helical" evidence="7">
    <location>
        <begin position="109"/>
        <end position="128"/>
    </location>
</feature>
<evidence type="ECO:0000256" key="4">
    <source>
        <dbReference type="ARBA" id="ARBA00022692"/>
    </source>
</evidence>
<dbReference type="InterPro" id="IPR011547">
    <property type="entry name" value="SLC26A/SulP_dom"/>
</dbReference>
<dbReference type="Proteomes" id="UP000087766">
    <property type="component" value="Chromosome 8"/>
</dbReference>
<dbReference type="InterPro" id="IPR001902">
    <property type="entry name" value="SLC26A/SulP_fam"/>
</dbReference>
<evidence type="ECO:0000259" key="8">
    <source>
        <dbReference type="PROSITE" id="PS50801"/>
    </source>
</evidence>
<feature type="transmembrane region" description="Helical" evidence="7">
    <location>
        <begin position="403"/>
        <end position="421"/>
    </location>
</feature>
<dbReference type="OrthoDB" id="288203at2759"/>
<feature type="transmembrane region" description="Helical" evidence="7">
    <location>
        <begin position="192"/>
        <end position="211"/>
    </location>
</feature>
<evidence type="ECO:0000313" key="9">
    <source>
        <dbReference type="Proteomes" id="UP000087766"/>
    </source>
</evidence>
<feature type="transmembrane region" description="Helical" evidence="7">
    <location>
        <begin position="426"/>
        <end position="443"/>
    </location>
</feature>
<evidence type="ECO:0000256" key="2">
    <source>
        <dbReference type="ARBA" id="ARBA00008692"/>
    </source>
</evidence>
<evidence type="ECO:0000256" key="5">
    <source>
        <dbReference type="ARBA" id="ARBA00022989"/>
    </source>
</evidence>
<feature type="domain" description="STAS" evidence="8">
    <location>
        <begin position="513"/>
        <end position="636"/>
    </location>
</feature>
<dbReference type="GO" id="GO:0016020">
    <property type="term" value="C:membrane"/>
    <property type="evidence" value="ECO:0007669"/>
    <property type="project" value="UniProtKB-SubCell"/>
</dbReference>
<dbReference type="FunFam" id="3.30.750.24:FF:000002">
    <property type="entry name" value="Sulfate transporter 31"/>
    <property type="match status" value="1"/>
</dbReference>
<dbReference type="NCBIfam" id="TIGR00815">
    <property type="entry name" value="sulP"/>
    <property type="match status" value="1"/>
</dbReference>
<feature type="transmembrane region" description="Helical" evidence="7">
    <location>
        <begin position="463"/>
        <end position="489"/>
    </location>
</feature>
<keyword evidence="3" id="KW-0813">Transport</keyword>
<proteinExistence type="inferred from homology"/>
<dbReference type="CDD" id="cd07042">
    <property type="entry name" value="STAS_SulP_like_sulfate_transporter"/>
    <property type="match status" value="1"/>
</dbReference>